<name>A0A939EH41_9HYPH</name>
<dbReference type="RefSeq" id="WP_207142202.1">
    <property type="nucleotide sequence ID" value="NZ_JAEKJZ010000004.1"/>
</dbReference>
<accession>A0A939EH41</accession>
<evidence type="ECO:0000313" key="4">
    <source>
        <dbReference type="Proteomes" id="UP000664096"/>
    </source>
</evidence>
<dbReference type="Pfam" id="PF11157">
    <property type="entry name" value="DUF2937"/>
    <property type="match status" value="1"/>
</dbReference>
<evidence type="ECO:0000313" key="3">
    <source>
        <dbReference type="EMBL" id="MBN9672352.1"/>
    </source>
</evidence>
<organism evidence="3 4">
    <name type="scientific">Roseibium aggregatum</name>
    <dbReference type="NCBI Taxonomy" id="187304"/>
    <lineage>
        <taxon>Bacteria</taxon>
        <taxon>Pseudomonadati</taxon>
        <taxon>Pseudomonadota</taxon>
        <taxon>Alphaproteobacteria</taxon>
        <taxon>Hyphomicrobiales</taxon>
        <taxon>Stappiaceae</taxon>
        <taxon>Roseibium</taxon>
    </lineage>
</organism>
<sequence length="166" mass="18226">MVRILMLVVMLLSGTATSQLPEFSQQYRQRLGGAIDALEEILADFRRDAEQFGLTVQQAIQRQRSSPDPFVRARGNSMAVAETRLDRLKRQQRDLAAAGPVQRMVIFAQGFDARLARATADDFEPAIPVTLTGFASAGVGGLAGFLLVRLLVGLARFGGRRRPVRD</sequence>
<feature type="signal peptide" evidence="2">
    <location>
        <begin position="1"/>
        <end position="18"/>
    </location>
</feature>
<dbReference type="InterPro" id="IPR022584">
    <property type="entry name" value="DUF2937"/>
</dbReference>
<keyword evidence="2" id="KW-0732">Signal</keyword>
<dbReference type="Proteomes" id="UP000664096">
    <property type="component" value="Unassembled WGS sequence"/>
</dbReference>
<proteinExistence type="predicted"/>
<gene>
    <name evidence="3" type="ORF">JF539_18505</name>
</gene>
<evidence type="ECO:0000256" key="2">
    <source>
        <dbReference type="SAM" id="SignalP"/>
    </source>
</evidence>
<reference evidence="3" key="1">
    <citation type="submission" date="2020-12" db="EMBL/GenBank/DDBJ databases">
        <title>Oil enriched cultivation method for isolating marine PHA-producing bacteria.</title>
        <authorList>
            <person name="Zheng W."/>
            <person name="Yu S."/>
            <person name="Huang Y."/>
        </authorList>
    </citation>
    <scope>NUCLEOTIDE SEQUENCE</scope>
    <source>
        <strain evidence="3">SY-2-12</strain>
    </source>
</reference>
<feature type="transmembrane region" description="Helical" evidence="1">
    <location>
        <begin position="131"/>
        <end position="152"/>
    </location>
</feature>
<keyword evidence="1" id="KW-0472">Membrane</keyword>
<dbReference type="AlphaFoldDB" id="A0A939EH41"/>
<comment type="caution">
    <text evidence="3">The sequence shown here is derived from an EMBL/GenBank/DDBJ whole genome shotgun (WGS) entry which is preliminary data.</text>
</comment>
<protein>
    <submittedName>
        <fullName evidence="3">DUF2937 family protein</fullName>
    </submittedName>
</protein>
<keyword evidence="1" id="KW-0812">Transmembrane</keyword>
<dbReference type="EMBL" id="JAEKJZ010000004">
    <property type="protein sequence ID" value="MBN9672352.1"/>
    <property type="molecule type" value="Genomic_DNA"/>
</dbReference>
<keyword evidence="1" id="KW-1133">Transmembrane helix</keyword>
<evidence type="ECO:0000256" key="1">
    <source>
        <dbReference type="SAM" id="Phobius"/>
    </source>
</evidence>
<feature type="chain" id="PRO_5037083973" evidence="2">
    <location>
        <begin position="19"/>
        <end position="166"/>
    </location>
</feature>